<dbReference type="InterPro" id="IPR001807">
    <property type="entry name" value="ClC"/>
</dbReference>
<dbReference type="PRINTS" id="PR00762">
    <property type="entry name" value="CLCHANNEL"/>
</dbReference>
<keyword evidence="4 11" id="KW-1133">Transmembrane helix</keyword>
<dbReference type="GeneID" id="41590408"/>
<dbReference type="InterPro" id="IPR000644">
    <property type="entry name" value="CBS_dom"/>
</dbReference>
<keyword evidence="14" id="KW-1185">Reference proteome</keyword>
<feature type="transmembrane region" description="Helical" evidence="11">
    <location>
        <begin position="235"/>
        <end position="261"/>
    </location>
</feature>
<feature type="transmembrane region" description="Helical" evidence="11">
    <location>
        <begin position="196"/>
        <end position="215"/>
    </location>
</feature>
<evidence type="ECO:0000259" key="12">
    <source>
        <dbReference type="PROSITE" id="PS51371"/>
    </source>
</evidence>
<evidence type="ECO:0000256" key="5">
    <source>
        <dbReference type="ARBA" id="ARBA00023065"/>
    </source>
</evidence>
<dbReference type="PROSITE" id="PS51371">
    <property type="entry name" value="CBS"/>
    <property type="match status" value="2"/>
</dbReference>
<evidence type="ECO:0000256" key="4">
    <source>
        <dbReference type="ARBA" id="ARBA00022989"/>
    </source>
</evidence>
<dbReference type="Pfam" id="PF00654">
    <property type="entry name" value="Voltage_CLC"/>
    <property type="match status" value="1"/>
</dbReference>
<dbReference type="Pfam" id="PF00571">
    <property type="entry name" value="CBS"/>
    <property type="match status" value="2"/>
</dbReference>
<evidence type="ECO:0000313" key="13">
    <source>
        <dbReference type="EMBL" id="ARM75593.1"/>
    </source>
</evidence>
<dbReference type="EMBL" id="CP020477">
    <property type="protein sequence ID" value="ARM75593.1"/>
    <property type="molecule type" value="Genomic_DNA"/>
</dbReference>
<keyword evidence="2" id="KW-0813">Transport</keyword>
<keyword evidence="10" id="KW-0129">CBS domain</keyword>
<dbReference type="InterPro" id="IPR050368">
    <property type="entry name" value="ClC-type_chloride_channel"/>
</dbReference>
<accession>A0A1W6JZ85</accession>
<keyword evidence="7" id="KW-0869">Chloride channel</keyword>
<dbReference type="STRING" id="282676.B6F84_05770"/>
<evidence type="ECO:0000256" key="7">
    <source>
        <dbReference type="ARBA" id="ARBA00023173"/>
    </source>
</evidence>
<feature type="transmembrane region" description="Helical" evidence="11">
    <location>
        <begin position="59"/>
        <end position="83"/>
    </location>
</feature>
<dbReference type="InterPro" id="IPR046342">
    <property type="entry name" value="CBS_dom_sf"/>
</dbReference>
<dbReference type="CDD" id="cd00400">
    <property type="entry name" value="Voltage_gated_ClC"/>
    <property type="match status" value="1"/>
</dbReference>
<organism evidence="13 14">
    <name type="scientific">Acidianus manzaensis</name>
    <dbReference type="NCBI Taxonomy" id="282676"/>
    <lineage>
        <taxon>Archaea</taxon>
        <taxon>Thermoproteota</taxon>
        <taxon>Thermoprotei</taxon>
        <taxon>Sulfolobales</taxon>
        <taxon>Sulfolobaceae</taxon>
        <taxon>Acidianus</taxon>
    </lineage>
</organism>
<evidence type="ECO:0000256" key="11">
    <source>
        <dbReference type="SAM" id="Phobius"/>
    </source>
</evidence>
<evidence type="ECO:0000313" key="14">
    <source>
        <dbReference type="Proteomes" id="UP000193404"/>
    </source>
</evidence>
<dbReference type="Gene3D" id="3.10.580.10">
    <property type="entry name" value="CBS-domain"/>
    <property type="match status" value="1"/>
</dbReference>
<dbReference type="GO" id="GO:0005254">
    <property type="term" value="F:chloride channel activity"/>
    <property type="evidence" value="ECO:0007669"/>
    <property type="project" value="UniProtKB-KW"/>
</dbReference>
<keyword evidence="6 11" id="KW-0472">Membrane</keyword>
<keyword evidence="5" id="KW-0406">Ion transport</keyword>
<feature type="domain" description="CBS" evidence="12">
    <location>
        <begin position="517"/>
        <end position="575"/>
    </location>
</feature>
<proteinExistence type="predicted"/>
<name>A0A1W6JZ85_9CREN</name>
<gene>
    <name evidence="13" type="ORF">B6F84_05770</name>
</gene>
<dbReference type="Proteomes" id="UP000193404">
    <property type="component" value="Chromosome"/>
</dbReference>
<evidence type="ECO:0000256" key="6">
    <source>
        <dbReference type="ARBA" id="ARBA00023136"/>
    </source>
</evidence>
<dbReference type="SUPFAM" id="SSF81340">
    <property type="entry name" value="Clc chloride channel"/>
    <property type="match status" value="1"/>
</dbReference>
<dbReference type="KEGG" id="aman:B6F84_05770"/>
<evidence type="ECO:0000256" key="3">
    <source>
        <dbReference type="ARBA" id="ARBA00022692"/>
    </source>
</evidence>
<evidence type="ECO:0000256" key="10">
    <source>
        <dbReference type="PROSITE-ProRule" id="PRU00703"/>
    </source>
</evidence>
<protein>
    <submittedName>
        <fullName evidence="13">Chloride channel protein</fullName>
    </submittedName>
</protein>
<sequence length="578" mass="62856">MFNFRSLPEFEKWIIMGFIIGIGIGVFTIIVTLLLEFFKDLFLIDILHLFLPEPLRPEFSYKINIFLPLIVGLGGLISGILVYKIAPEAAGGGIDYAIYAYHNVGKMRKRISLVELLSSTVLLGSGGSAGDLGPMGLIGASIASSLSEIFHLTPEDIRKAISIGIGSGVAAIFKAPIGGALLSAEILYKRDFEPEVILPSMIASATSYSIYGLYVGFQPIFGIYPYSFSPLRLPFYAILGAIIGLLSILFVKIYSSITLFFKKLKIPKFIKPAIGGLIAGGLMIFFPELIGTGYGWDYVLEQGDFKLINTYGISLILFLIIMSIAKILSSSLSIGSGGSGGIEAPAFEVGGLVGAAVGEVFHILFPAIVPVVAPFVIIGILTMFGAPAKAPVSVMIIVTEMTNSLQLLPGEMVAVAIAYVISGKYSLYPAQYNTRKESPVHKSEYEVPVMEKLKIADCKIDDIKIYLHDNVGNAIRVMTENQLNSLPVVDSNNTFIGIVYLRDIENQKSSDTVFKYITFGSPYVSTTSSLEHALEIMSRNKARWIPVVENNKLIGIVTIDSVFDAYERESKNIKSNNV</sequence>
<dbReference type="SUPFAM" id="SSF54631">
    <property type="entry name" value="CBS-domain pair"/>
    <property type="match status" value="1"/>
</dbReference>
<feature type="domain" description="CBS" evidence="12">
    <location>
        <begin position="450"/>
        <end position="514"/>
    </location>
</feature>
<keyword evidence="9" id="KW-0407">Ion channel</keyword>
<reference evidence="13 14" key="1">
    <citation type="submission" date="2017-03" db="EMBL/GenBank/DDBJ databases">
        <title>Sulfur activation and transportation mechanism of thermophilic Archaea Acidianus manzaensis YN-25.</title>
        <authorList>
            <person name="Ma Y."/>
            <person name="Yang Y."/>
            <person name="Xia J."/>
        </authorList>
    </citation>
    <scope>NUCLEOTIDE SEQUENCE [LARGE SCALE GENOMIC DNA]</scope>
    <source>
        <strain evidence="13 14">YN-25</strain>
    </source>
</reference>
<keyword evidence="8" id="KW-0868">Chloride</keyword>
<dbReference type="RefSeq" id="WP_148691364.1">
    <property type="nucleotide sequence ID" value="NZ_CP020477.1"/>
</dbReference>
<comment type="subcellular location">
    <subcellularLocation>
        <location evidence="1">Membrane</location>
        <topology evidence="1">Multi-pass membrane protein</topology>
    </subcellularLocation>
</comment>
<dbReference type="OrthoDB" id="89900at2157"/>
<evidence type="ECO:0000256" key="1">
    <source>
        <dbReference type="ARBA" id="ARBA00004141"/>
    </source>
</evidence>
<feature type="transmembrane region" description="Helical" evidence="11">
    <location>
        <begin position="308"/>
        <end position="328"/>
    </location>
</feature>
<evidence type="ECO:0000256" key="2">
    <source>
        <dbReference type="ARBA" id="ARBA00022448"/>
    </source>
</evidence>
<dbReference type="SMART" id="SM00116">
    <property type="entry name" value="CBS"/>
    <property type="match status" value="2"/>
</dbReference>
<feature type="transmembrane region" description="Helical" evidence="11">
    <location>
        <begin position="13"/>
        <end position="38"/>
    </location>
</feature>
<evidence type="ECO:0000256" key="9">
    <source>
        <dbReference type="ARBA" id="ARBA00023303"/>
    </source>
</evidence>
<dbReference type="PANTHER" id="PTHR43427:SF6">
    <property type="entry name" value="CHLORIDE CHANNEL PROTEIN CLC-E"/>
    <property type="match status" value="1"/>
</dbReference>
<dbReference type="AlphaFoldDB" id="A0A1W6JZ85"/>
<keyword evidence="3 11" id="KW-0812">Transmembrane</keyword>
<feature type="transmembrane region" description="Helical" evidence="11">
    <location>
        <begin position="160"/>
        <end position="184"/>
    </location>
</feature>
<dbReference type="PANTHER" id="PTHR43427">
    <property type="entry name" value="CHLORIDE CHANNEL PROTEIN CLC-E"/>
    <property type="match status" value="1"/>
</dbReference>
<feature type="transmembrane region" description="Helical" evidence="11">
    <location>
        <begin position="273"/>
        <end position="296"/>
    </location>
</feature>
<dbReference type="GO" id="GO:0034707">
    <property type="term" value="C:chloride channel complex"/>
    <property type="evidence" value="ECO:0007669"/>
    <property type="project" value="UniProtKB-KW"/>
</dbReference>
<evidence type="ECO:0000256" key="8">
    <source>
        <dbReference type="ARBA" id="ARBA00023214"/>
    </source>
</evidence>
<dbReference type="InterPro" id="IPR014743">
    <property type="entry name" value="Cl-channel_core"/>
</dbReference>
<dbReference type="Gene3D" id="1.10.3080.10">
    <property type="entry name" value="Clc chloride channel"/>
    <property type="match status" value="1"/>
</dbReference>